<accession>A0A3N2PKY0</accession>
<proteinExistence type="predicted"/>
<gene>
    <name evidence="1" type="ORF">SODALDRAFT_75239</name>
</gene>
<sequence length="177" mass="20681">MLVATVLPWNRSSFSRRSSIWMSIWTCLAWMFETNDLAALDYFFNRSQVLEKSQRHSLGFPDHLDWDEYPLEIQCNRWFWKTFAIGQQSQWAHMDGDEWTEQSWANMMKNCDIPAEEAEIVPVVNNTGVLPSSLNEDEGEDYVDLIHTLEQRRELDTHIDSDCTDIWADIAVCDGLV</sequence>
<reference evidence="1 2" key="1">
    <citation type="journal article" date="2018" name="Mol. Ecol.">
        <title>The obligate alkalophilic soda-lake fungus Sodiomyces alkalinus has shifted to a protein diet.</title>
        <authorList>
            <person name="Grum-Grzhimaylo A.A."/>
            <person name="Falkoski D.L."/>
            <person name="van den Heuvel J."/>
            <person name="Valero-Jimenez C.A."/>
            <person name="Min B."/>
            <person name="Choi I.G."/>
            <person name="Lipzen A."/>
            <person name="Daum C.G."/>
            <person name="Aanen D.K."/>
            <person name="Tsang A."/>
            <person name="Henrissat B."/>
            <person name="Bilanenko E.N."/>
            <person name="de Vries R.P."/>
            <person name="van Kan J.A.L."/>
            <person name="Grigoriev I.V."/>
            <person name="Debets A.J.M."/>
        </authorList>
    </citation>
    <scope>NUCLEOTIDE SEQUENCE [LARGE SCALE GENOMIC DNA]</scope>
    <source>
        <strain evidence="1 2">F11</strain>
    </source>
</reference>
<protein>
    <submittedName>
        <fullName evidence="1">Uncharacterized protein</fullName>
    </submittedName>
</protein>
<dbReference type="RefSeq" id="XP_028462782.1">
    <property type="nucleotide sequence ID" value="XM_028615648.1"/>
</dbReference>
<evidence type="ECO:0000313" key="2">
    <source>
        <dbReference type="Proteomes" id="UP000272025"/>
    </source>
</evidence>
<dbReference type="AlphaFoldDB" id="A0A3N2PKY0"/>
<organism evidence="1 2">
    <name type="scientific">Sodiomyces alkalinus (strain CBS 110278 / VKM F-3762 / F11)</name>
    <name type="common">Alkaliphilic filamentous fungus</name>
    <dbReference type="NCBI Taxonomy" id="1314773"/>
    <lineage>
        <taxon>Eukaryota</taxon>
        <taxon>Fungi</taxon>
        <taxon>Dikarya</taxon>
        <taxon>Ascomycota</taxon>
        <taxon>Pezizomycotina</taxon>
        <taxon>Sordariomycetes</taxon>
        <taxon>Hypocreomycetidae</taxon>
        <taxon>Glomerellales</taxon>
        <taxon>Plectosphaerellaceae</taxon>
        <taxon>Sodiomyces</taxon>
    </lineage>
</organism>
<dbReference type="EMBL" id="ML119062">
    <property type="protein sequence ID" value="ROT34976.1"/>
    <property type="molecule type" value="Genomic_DNA"/>
</dbReference>
<dbReference type="Proteomes" id="UP000272025">
    <property type="component" value="Unassembled WGS sequence"/>
</dbReference>
<evidence type="ECO:0000313" key="1">
    <source>
        <dbReference type="EMBL" id="ROT34976.1"/>
    </source>
</evidence>
<name>A0A3N2PKY0_SODAK</name>
<dbReference type="OrthoDB" id="4850192at2759"/>
<keyword evidence="2" id="KW-1185">Reference proteome</keyword>
<dbReference type="GeneID" id="39584125"/>